<keyword evidence="1" id="KW-1133">Transmembrane helix</keyword>
<comment type="caution">
    <text evidence="2">The sequence shown here is derived from an EMBL/GenBank/DDBJ whole genome shotgun (WGS) entry which is preliminary data.</text>
</comment>
<sequence>MPVRPSSNGGPGRYCPRMTWLWYLLIVIGAAMIVMAFWPGKGKKKDAPADENEEGLG</sequence>
<evidence type="ECO:0000313" key="2">
    <source>
        <dbReference type="EMBL" id="GIE02939.1"/>
    </source>
</evidence>
<keyword evidence="3" id="KW-1185">Reference proteome</keyword>
<keyword evidence="1" id="KW-0812">Transmembrane</keyword>
<feature type="transmembrane region" description="Helical" evidence="1">
    <location>
        <begin position="20"/>
        <end position="38"/>
    </location>
</feature>
<keyword evidence="1" id="KW-0472">Membrane</keyword>
<organism evidence="2 3">
    <name type="scientific">Paractinoplanes durhamensis</name>
    <dbReference type="NCBI Taxonomy" id="113563"/>
    <lineage>
        <taxon>Bacteria</taxon>
        <taxon>Bacillati</taxon>
        <taxon>Actinomycetota</taxon>
        <taxon>Actinomycetes</taxon>
        <taxon>Micromonosporales</taxon>
        <taxon>Micromonosporaceae</taxon>
        <taxon>Paractinoplanes</taxon>
    </lineage>
</organism>
<reference evidence="2 3" key="1">
    <citation type="submission" date="2021-01" db="EMBL/GenBank/DDBJ databases">
        <title>Whole genome shotgun sequence of Actinoplanes durhamensis NBRC 14914.</title>
        <authorList>
            <person name="Komaki H."/>
            <person name="Tamura T."/>
        </authorList>
    </citation>
    <scope>NUCLEOTIDE SEQUENCE [LARGE SCALE GENOMIC DNA]</scope>
    <source>
        <strain evidence="2 3">NBRC 14914</strain>
    </source>
</reference>
<dbReference type="Proteomes" id="UP000637628">
    <property type="component" value="Unassembled WGS sequence"/>
</dbReference>
<protein>
    <submittedName>
        <fullName evidence="2">Uncharacterized protein</fullName>
    </submittedName>
</protein>
<dbReference type="EMBL" id="BOML01000034">
    <property type="protein sequence ID" value="GIE02939.1"/>
    <property type="molecule type" value="Genomic_DNA"/>
</dbReference>
<proteinExistence type="predicted"/>
<gene>
    <name evidence="2" type="ORF">Adu01nite_42890</name>
</gene>
<evidence type="ECO:0000256" key="1">
    <source>
        <dbReference type="SAM" id="Phobius"/>
    </source>
</evidence>
<accession>A0ABQ3Z061</accession>
<evidence type="ECO:0000313" key="3">
    <source>
        <dbReference type="Proteomes" id="UP000637628"/>
    </source>
</evidence>
<name>A0ABQ3Z061_9ACTN</name>